<evidence type="ECO:0000259" key="5">
    <source>
        <dbReference type="PROSITE" id="PS50931"/>
    </source>
</evidence>
<dbReference type="SUPFAM" id="SSF53850">
    <property type="entry name" value="Periplasmic binding protein-like II"/>
    <property type="match status" value="1"/>
</dbReference>
<dbReference type="GO" id="GO:0003700">
    <property type="term" value="F:DNA-binding transcription factor activity"/>
    <property type="evidence" value="ECO:0007669"/>
    <property type="project" value="InterPro"/>
</dbReference>
<dbReference type="PANTHER" id="PTHR30537:SF79">
    <property type="entry name" value="TRANSCRIPTIONAL REGULATOR-RELATED"/>
    <property type="match status" value="1"/>
</dbReference>
<dbReference type="Gene3D" id="1.10.10.10">
    <property type="entry name" value="Winged helix-like DNA-binding domain superfamily/Winged helix DNA-binding domain"/>
    <property type="match status" value="1"/>
</dbReference>
<dbReference type="GO" id="GO:0006351">
    <property type="term" value="P:DNA-templated transcription"/>
    <property type="evidence" value="ECO:0007669"/>
    <property type="project" value="TreeGrafter"/>
</dbReference>
<dbReference type="PANTHER" id="PTHR30537">
    <property type="entry name" value="HTH-TYPE TRANSCRIPTIONAL REGULATOR"/>
    <property type="match status" value="1"/>
</dbReference>
<accession>A0A8J6Z6U9</accession>
<dbReference type="InterPro" id="IPR005119">
    <property type="entry name" value="LysR_subst-bd"/>
</dbReference>
<sequence length="298" mass="31088">MTRLPHFRAMEAFEALGRTGSVAGAAADLGVSPGAVSQQLKRLEAHLGVTLAERQGRGLELTDLGRLYHAELSRGMAVLAGAQDVVHGARAAAPLVVSGLPTPTAKWLGRSLYDWTLEAPDLPVRLTAGEAEPGAEAAAFRMTFGPPPAEGRHAALFTDLAVPACAPALAAGLEDPAGLLALPRLDIVWGPRFAGLSPPSWAGWAAAQELELPAAPVPMMSFALTATAIDAAAAGQGVVLGQLSMMEEELARGALVIPFRLPLRLAAPYRLVWGAAALAHPGGARLRDWLIARGRRQQ</sequence>
<evidence type="ECO:0000256" key="3">
    <source>
        <dbReference type="ARBA" id="ARBA00023125"/>
    </source>
</evidence>
<proteinExistence type="inferred from homology"/>
<feature type="domain" description="HTH lysR-type" evidence="5">
    <location>
        <begin position="5"/>
        <end position="62"/>
    </location>
</feature>
<feature type="non-terminal residue" evidence="6">
    <location>
        <position position="298"/>
    </location>
</feature>
<protein>
    <submittedName>
        <fullName evidence="6">LysR family transcriptional regulator</fullName>
    </submittedName>
</protein>
<keyword evidence="7" id="KW-1185">Reference proteome</keyword>
<dbReference type="InterPro" id="IPR036390">
    <property type="entry name" value="WH_DNA-bd_sf"/>
</dbReference>
<dbReference type="Proteomes" id="UP000609121">
    <property type="component" value="Unassembled WGS sequence"/>
</dbReference>
<evidence type="ECO:0000313" key="6">
    <source>
        <dbReference type="EMBL" id="MBE3638964.1"/>
    </source>
</evidence>
<gene>
    <name evidence="6" type="ORF">ICN82_12200</name>
</gene>
<comment type="caution">
    <text evidence="6">The sequence shown here is derived from an EMBL/GenBank/DDBJ whole genome shotgun (WGS) entry which is preliminary data.</text>
</comment>
<keyword evidence="2" id="KW-0805">Transcription regulation</keyword>
<reference evidence="6" key="1">
    <citation type="submission" date="2020-09" db="EMBL/GenBank/DDBJ databases">
        <title>A novel bacterium of genus Mangrovicoccus, isolated from South China Sea.</title>
        <authorList>
            <person name="Huang H."/>
            <person name="Mo K."/>
            <person name="Hu Y."/>
        </authorList>
    </citation>
    <scope>NUCLEOTIDE SEQUENCE</scope>
    <source>
        <strain evidence="6">HB182678</strain>
    </source>
</reference>
<dbReference type="GO" id="GO:0043565">
    <property type="term" value="F:sequence-specific DNA binding"/>
    <property type="evidence" value="ECO:0007669"/>
    <property type="project" value="TreeGrafter"/>
</dbReference>
<dbReference type="InterPro" id="IPR058163">
    <property type="entry name" value="LysR-type_TF_proteobact-type"/>
</dbReference>
<organism evidence="6 7">
    <name type="scientific">Mangrovicoccus algicola</name>
    <dbReference type="NCBI Taxonomy" id="2771008"/>
    <lineage>
        <taxon>Bacteria</taxon>
        <taxon>Pseudomonadati</taxon>
        <taxon>Pseudomonadota</taxon>
        <taxon>Alphaproteobacteria</taxon>
        <taxon>Rhodobacterales</taxon>
        <taxon>Paracoccaceae</taxon>
        <taxon>Mangrovicoccus</taxon>
    </lineage>
</organism>
<dbReference type="PROSITE" id="PS50931">
    <property type="entry name" value="HTH_LYSR"/>
    <property type="match status" value="1"/>
</dbReference>
<keyword evidence="4" id="KW-0804">Transcription</keyword>
<keyword evidence="3" id="KW-0238">DNA-binding</keyword>
<dbReference type="Pfam" id="PF00126">
    <property type="entry name" value="HTH_1"/>
    <property type="match status" value="1"/>
</dbReference>
<name>A0A8J6Z6U9_9RHOB</name>
<dbReference type="RefSeq" id="WP_193183144.1">
    <property type="nucleotide sequence ID" value="NZ_JACVXA010000036.1"/>
</dbReference>
<evidence type="ECO:0000256" key="2">
    <source>
        <dbReference type="ARBA" id="ARBA00023015"/>
    </source>
</evidence>
<dbReference type="EMBL" id="JACVXA010000036">
    <property type="protein sequence ID" value="MBE3638964.1"/>
    <property type="molecule type" value="Genomic_DNA"/>
</dbReference>
<comment type="similarity">
    <text evidence="1">Belongs to the LysR transcriptional regulatory family.</text>
</comment>
<dbReference type="Pfam" id="PF03466">
    <property type="entry name" value="LysR_substrate"/>
    <property type="match status" value="1"/>
</dbReference>
<dbReference type="InterPro" id="IPR036388">
    <property type="entry name" value="WH-like_DNA-bd_sf"/>
</dbReference>
<evidence type="ECO:0000256" key="4">
    <source>
        <dbReference type="ARBA" id="ARBA00023163"/>
    </source>
</evidence>
<dbReference type="AlphaFoldDB" id="A0A8J6Z6U9"/>
<dbReference type="SUPFAM" id="SSF46785">
    <property type="entry name" value="Winged helix' DNA-binding domain"/>
    <property type="match status" value="1"/>
</dbReference>
<dbReference type="InterPro" id="IPR000847">
    <property type="entry name" value="LysR_HTH_N"/>
</dbReference>
<dbReference type="Gene3D" id="3.40.190.10">
    <property type="entry name" value="Periplasmic binding protein-like II"/>
    <property type="match status" value="2"/>
</dbReference>
<evidence type="ECO:0000256" key="1">
    <source>
        <dbReference type="ARBA" id="ARBA00009437"/>
    </source>
</evidence>
<evidence type="ECO:0000313" key="7">
    <source>
        <dbReference type="Proteomes" id="UP000609121"/>
    </source>
</evidence>